<proteinExistence type="predicted"/>
<reference evidence="3 4" key="1">
    <citation type="submission" date="2021-03" db="EMBL/GenBank/DDBJ databases">
        <title>Genomic Encyclopedia of Type Strains, Phase IV (KMG-IV): sequencing the most valuable type-strain genomes for metagenomic binning, comparative biology and taxonomic classification.</title>
        <authorList>
            <person name="Goeker M."/>
        </authorList>
    </citation>
    <scope>NUCLEOTIDE SEQUENCE [LARGE SCALE GENOMIC DNA]</scope>
    <source>
        <strain evidence="3 4">DSM 21600</strain>
    </source>
</reference>
<dbReference type="InterPro" id="IPR036526">
    <property type="entry name" value="C-N_Hydrolase_sf"/>
</dbReference>
<protein>
    <submittedName>
        <fullName evidence="3">Nitrilase</fullName>
        <ecNumber evidence="3">3.5.5.1</ecNumber>
    </submittedName>
</protein>
<dbReference type="CDD" id="cd07572">
    <property type="entry name" value="nit"/>
    <property type="match status" value="1"/>
</dbReference>
<dbReference type="Proteomes" id="UP000759443">
    <property type="component" value="Unassembled WGS sequence"/>
</dbReference>
<gene>
    <name evidence="3" type="ORF">J2Z17_004272</name>
</gene>
<dbReference type="EC" id="3.5.5.1" evidence="3"/>
<dbReference type="PANTHER" id="PTHR23088">
    <property type="entry name" value="NITRILASE-RELATED"/>
    <property type="match status" value="1"/>
</dbReference>
<dbReference type="EMBL" id="JAGGJU010000013">
    <property type="protein sequence ID" value="MBP1852813.1"/>
    <property type="molecule type" value="Genomic_DNA"/>
</dbReference>
<accession>A0ABS4E4D8</accession>
<dbReference type="Gene3D" id="3.60.110.10">
    <property type="entry name" value="Carbon-nitrogen hydrolase"/>
    <property type="match status" value="1"/>
</dbReference>
<dbReference type="InterPro" id="IPR045254">
    <property type="entry name" value="Nit1/2_C-N_Hydrolase"/>
</dbReference>
<organism evidence="3 4">
    <name type="scientific">Rhizobium halophytocola</name>
    <dbReference type="NCBI Taxonomy" id="735519"/>
    <lineage>
        <taxon>Bacteria</taxon>
        <taxon>Pseudomonadati</taxon>
        <taxon>Pseudomonadota</taxon>
        <taxon>Alphaproteobacteria</taxon>
        <taxon>Hyphomicrobiales</taxon>
        <taxon>Rhizobiaceae</taxon>
        <taxon>Rhizobium/Agrobacterium group</taxon>
        <taxon>Rhizobium</taxon>
    </lineage>
</organism>
<dbReference type="SUPFAM" id="SSF56317">
    <property type="entry name" value="Carbon-nitrogen hydrolase"/>
    <property type="match status" value="1"/>
</dbReference>
<sequence length="300" mass="33276">MKIALIQMNAVPDRAANLRQAEDLMYQALAAGKPDLIVLPEHFDWIGGTAQDKIEAADRVPGGAAFEMLRRFSRDHAVWIHAGSLLEHVAETSTTYNSSIVFDDHGRMVGRYRKIHLFDITTPDGKVYQESASVAAGDRLLVYDIGNVRIGCAICYDLRFSRLFDRLADCGVDIFILPAAFTRQTGRDHWEVLCRARAIEFQSYLVACGQCGSYPSPDGSERLLFGHSLVCDPWGKILNSLGDMPGVLTVDVDTDRLADVRRRLPMKSQRRSLDDLPVDVGRSFGCVNPALCPCGQVRCD</sequence>
<evidence type="ECO:0000313" key="3">
    <source>
        <dbReference type="EMBL" id="MBP1852813.1"/>
    </source>
</evidence>
<dbReference type="RefSeq" id="WP_209947952.1">
    <property type="nucleotide sequence ID" value="NZ_JAGGJU010000013.1"/>
</dbReference>
<dbReference type="PANTHER" id="PTHR23088:SF27">
    <property type="entry name" value="DEAMINATED GLUTATHIONE AMIDASE"/>
    <property type="match status" value="1"/>
</dbReference>
<keyword evidence="4" id="KW-1185">Reference proteome</keyword>
<comment type="caution">
    <text evidence="3">The sequence shown here is derived from an EMBL/GenBank/DDBJ whole genome shotgun (WGS) entry which is preliminary data.</text>
</comment>
<keyword evidence="1 3" id="KW-0378">Hydrolase</keyword>
<evidence type="ECO:0000313" key="4">
    <source>
        <dbReference type="Proteomes" id="UP000759443"/>
    </source>
</evidence>
<dbReference type="PROSITE" id="PS50263">
    <property type="entry name" value="CN_HYDROLASE"/>
    <property type="match status" value="1"/>
</dbReference>
<evidence type="ECO:0000256" key="1">
    <source>
        <dbReference type="ARBA" id="ARBA00022801"/>
    </source>
</evidence>
<dbReference type="InterPro" id="IPR003010">
    <property type="entry name" value="C-N_Hydrolase"/>
</dbReference>
<evidence type="ECO:0000259" key="2">
    <source>
        <dbReference type="PROSITE" id="PS50263"/>
    </source>
</evidence>
<dbReference type="GO" id="GO:0000257">
    <property type="term" value="F:nitrilase activity"/>
    <property type="evidence" value="ECO:0007669"/>
    <property type="project" value="UniProtKB-EC"/>
</dbReference>
<feature type="domain" description="CN hydrolase" evidence="2">
    <location>
        <begin position="1"/>
        <end position="254"/>
    </location>
</feature>
<dbReference type="Pfam" id="PF00795">
    <property type="entry name" value="CN_hydrolase"/>
    <property type="match status" value="1"/>
</dbReference>
<name>A0ABS4E4D8_9HYPH</name>